<dbReference type="EMBL" id="JASBWS010000045">
    <property type="protein sequence ID" value="KAJ9105914.1"/>
    <property type="molecule type" value="Genomic_DNA"/>
</dbReference>
<evidence type="ECO:0000313" key="1">
    <source>
        <dbReference type="EMBL" id="KAJ9105914.1"/>
    </source>
</evidence>
<keyword evidence="2" id="KW-1185">Reference proteome</keyword>
<accession>A0ACC2W3Z7</accession>
<organism evidence="1 2">
    <name type="scientific">Naganishia adeliensis</name>
    <dbReference type="NCBI Taxonomy" id="92952"/>
    <lineage>
        <taxon>Eukaryota</taxon>
        <taxon>Fungi</taxon>
        <taxon>Dikarya</taxon>
        <taxon>Basidiomycota</taxon>
        <taxon>Agaricomycotina</taxon>
        <taxon>Tremellomycetes</taxon>
        <taxon>Filobasidiales</taxon>
        <taxon>Filobasidiaceae</taxon>
        <taxon>Naganishia</taxon>
    </lineage>
</organism>
<comment type="caution">
    <text evidence="1">The sequence shown here is derived from an EMBL/GenBank/DDBJ whole genome shotgun (WGS) entry which is preliminary data.</text>
</comment>
<sequence>MPPRKTRASKKKVEEVVEQSVEQEVEEVVPEPVQDTVEVQSKGKGKADVAAEDVTEQTAADEQDATKEAEQTAKGMKLTPEERLAKLKELRTRMNQSTLDNRKTLIEDHQKMRTTTRELARLEKQKRLAENLREKINAEEAGDDVQRKKNWNYSIEQNDKWEERLRKIEEKETWEFNDEGARSERMYARNTEKLKVNMAAYNKQKEAALGLTPGTLVPVTESKSEALAAPSSSAVASRGDAYGEANSLSYAKDRPNDDAIDNVVRDMNEAYDRRNSRAKKRRAKDEAEGGDITYINDRNKVFNKKINKFFDKYTSEYVVFTFCVGSVQVLM</sequence>
<proteinExistence type="predicted"/>
<dbReference type="Proteomes" id="UP001230649">
    <property type="component" value="Unassembled WGS sequence"/>
</dbReference>
<reference evidence="1" key="1">
    <citation type="submission" date="2023-04" db="EMBL/GenBank/DDBJ databases">
        <title>Draft Genome sequencing of Naganishia species isolated from polar environments using Oxford Nanopore Technology.</title>
        <authorList>
            <person name="Leo P."/>
            <person name="Venkateswaran K."/>
        </authorList>
    </citation>
    <scope>NUCLEOTIDE SEQUENCE</scope>
    <source>
        <strain evidence="1">MNA-CCFEE 5262</strain>
    </source>
</reference>
<gene>
    <name evidence="1" type="ORF">QFC20_004152</name>
</gene>
<name>A0ACC2W3Z7_9TREE</name>
<protein>
    <submittedName>
        <fullName evidence="1">Uncharacterized protein</fullName>
    </submittedName>
</protein>
<evidence type="ECO:0000313" key="2">
    <source>
        <dbReference type="Proteomes" id="UP001230649"/>
    </source>
</evidence>